<evidence type="ECO:0000256" key="1">
    <source>
        <dbReference type="ARBA" id="ARBA00005952"/>
    </source>
</evidence>
<dbReference type="HAMAP" id="MF_00073">
    <property type="entry name" value="NusB"/>
    <property type="match status" value="1"/>
</dbReference>
<dbReference type="Gene3D" id="1.10.940.10">
    <property type="entry name" value="NusB-like"/>
    <property type="match status" value="1"/>
</dbReference>
<dbReference type="EMBL" id="MNUJ01000052">
    <property type="protein sequence ID" value="OIN89058.1"/>
    <property type="molecule type" value="Genomic_DNA"/>
</dbReference>
<dbReference type="GO" id="GO:0031564">
    <property type="term" value="P:transcription antitermination"/>
    <property type="evidence" value="ECO:0007669"/>
    <property type="project" value="UniProtKB-KW"/>
</dbReference>
<gene>
    <name evidence="6" type="primary">nusB</name>
    <name evidence="8" type="ORF">AUJ40_02620</name>
</gene>
<evidence type="ECO:0000256" key="2">
    <source>
        <dbReference type="ARBA" id="ARBA00022814"/>
    </source>
</evidence>
<protein>
    <recommendedName>
        <fullName evidence="6">Transcription antitermination protein NusB</fullName>
    </recommendedName>
    <alternativeName>
        <fullName evidence="6">Antitermination factor NusB</fullName>
    </alternativeName>
</protein>
<evidence type="ECO:0000256" key="5">
    <source>
        <dbReference type="ARBA" id="ARBA00023163"/>
    </source>
</evidence>
<keyword evidence="4 6" id="KW-0805">Transcription regulation</keyword>
<evidence type="ECO:0000256" key="3">
    <source>
        <dbReference type="ARBA" id="ARBA00022884"/>
    </source>
</evidence>
<name>A0A1J4RRQ8_9BACT</name>
<dbReference type="InterPro" id="IPR011605">
    <property type="entry name" value="NusB_fam"/>
</dbReference>
<dbReference type="AlphaFoldDB" id="A0A1J4RRQ8"/>
<accession>A0A1J4RRQ8</accession>
<dbReference type="PANTHER" id="PTHR11078">
    <property type="entry name" value="N UTILIZATION SUBSTANCE PROTEIN B-RELATED"/>
    <property type="match status" value="1"/>
</dbReference>
<evidence type="ECO:0000256" key="4">
    <source>
        <dbReference type="ARBA" id="ARBA00023015"/>
    </source>
</evidence>
<reference evidence="8 9" key="1">
    <citation type="journal article" date="2016" name="Environ. Microbiol.">
        <title>Genomic resolution of a cold subsurface aquifer community provides metabolic insights for novel microbes adapted to high CO concentrations.</title>
        <authorList>
            <person name="Probst A.J."/>
            <person name="Castelle C.J."/>
            <person name="Singh A."/>
            <person name="Brown C.T."/>
            <person name="Anantharaman K."/>
            <person name="Sharon I."/>
            <person name="Hug L.A."/>
            <person name="Burstein D."/>
            <person name="Emerson J.B."/>
            <person name="Thomas B.C."/>
            <person name="Banfield J.F."/>
        </authorList>
    </citation>
    <scope>NUCLEOTIDE SEQUENCE [LARGE SCALE GENOMIC DNA]</scope>
    <source>
        <strain evidence="8">CG1_02_42_45</strain>
    </source>
</reference>
<dbReference type="Pfam" id="PF01029">
    <property type="entry name" value="NusB"/>
    <property type="match status" value="1"/>
</dbReference>
<dbReference type="GO" id="GO:0005829">
    <property type="term" value="C:cytosol"/>
    <property type="evidence" value="ECO:0007669"/>
    <property type="project" value="TreeGrafter"/>
</dbReference>
<comment type="caution">
    <text evidence="8">The sequence shown here is derived from an EMBL/GenBank/DDBJ whole genome shotgun (WGS) entry which is preliminary data.</text>
</comment>
<sequence>MNRHLSRMVTMQAIYEWNFRKDSDLKEILQRSIAEFKDDIDKDFVKAIILGVKNKKDELDKEIQSCAPEWPIEQISCIDKSILEIAIFELLNSPDIPPKVAINEAVELGKQFGGSNSSKFINGVLGTVYDKHKDIVEKKAVPTLPTGQAGGRQEGK</sequence>
<dbReference type="NCBIfam" id="TIGR01951">
    <property type="entry name" value="nusB"/>
    <property type="match status" value="1"/>
</dbReference>
<evidence type="ECO:0000259" key="7">
    <source>
        <dbReference type="Pfam" id="PF01029"/>
    </source>
</evidence>
<dbReference type="GO" id="GO:0006353">
    <property type="term" value="P:DNA-templated transcription termination"/>
    <property type="evidence" value="ECO:0007669"/>
    <property type="project" value="UniProtKB-UniRule"/>
</dbReference>
<comment type="function">
    <text evidence="6">Involved in transcription antitermination. Required for transcription of ribosomal RNA (rRNA) genes. Binds specifically to the boxA antiterminator sequence of the ribosomal RNA (rrn) operons.</text>
</comment>
<dbReference type="SUPFAM" id="SSF48013">
    <property type="entry name" value="NusB-like"/>
    <property type="match status" value="1"/>
</dbReference>
<dbReference type="GO" id="GO:0003723">
    <property type="term" value="F:RNA binding"/>
    <property type="evidence" value="ECO:0007669"/>
    <property type="project" value="UniProtKB-UniRule"/>
</dbReference>
<keyword evidence="2 6" id="KW-0889">Transcription antitermination</keyword>
<evidence type="ECO:0000256" key="6">
    <source>
        <dbReference type="HAMAP-Rule" id="MF_00073"/>
    </source>
</evidence>
<dbReference type="PANTHER" id="PTHR11078:SF3">
    <property type="entry name" value="ANTITERMINATION NUSB DOMAIN-CONTAINING PROTEIN"/>
    <property type="match status" value="1"/>
</dbReference>
<evidence type="ECO:0000313" key="8">
    <source>
        <dbReference type="EMBL" id="OIN89058.1"/>
    </source>
</evidence>
<feature type="domain" description="NusB/RsmB/TIM44" evidence="7">
    <location>
        <begin position="6"/>
        <end position="129"/>
    </location>
</feature>
<dbReference type="InterPro" id="IPR035926">
    <property type="entry name" value="NusB-like_sf"/>
</dbReference>
<dbReference type="InterPro" id="IPR006027">
    <property type="entry name" value="NusB_RsmB_TIM44"/>
</dbReference>
<keyword evidence="3 6" id="KW-0694">RNA-binding</keyword>
<dbReference type="Proteomes" id="UP000182753">
    <property type="component" value="Unassembled WGS sequence"/>
</dbReference>
<keyword evidence="5 6" id="KW-0804">Transcription</keyword>
<comment type="similarity">
    <text evidence="1 6">Belongs to the NusB family.</text>
</comment>
<evidence type="ECO:0000313" key="9">
    <source>
        <dbReference type="Proteomes" id="UP000182753"/>
    </source>
</evidence>
<proteinExistence type="inferred from homology"/>
<organism evidence="8 9">
    <name type="scientific">Candidatus Berkelbacteria bacterium CG1_02_42_45</name>
    <dbReference type="NCBI Taxonomy" id="1805036"/>
    <lineage>
        <taxon>Bacteria</taxon>
        <taxon>Candidatus Berkelbacteria</taxon>
    </lineage>
</organism>